<proteinExistence type="predicted"/>
<dbReference type="RefSeq" id="WP_156597919.1">
    <property type="nucleotide sequence ID" value="NZ_CACRTW010000007.1"/>
</dbReference>
<organism evidence="1">
    <name type="scientific">Collinsella aerofaciens</name>
    <dbReference type="NCBI Taxonomy" id="74426"/>
    <lineage>
        <taxon>Bacteria</taxon>
        <taxon>Bacillati</taxon>
        <taxon>Actinomycetota</taxon>
        <taxon>Coriobacteriia</taxon>
        <taxon>Coriobacteriales</taxon>
        <taxon>Coriobacteriaceae</taxon>
        <taxon>Collinsella</taxon>
    </lineage>
</organism>
<gene>
    <name evidence="1" type="ORF">CALFYP39_00664</name>
</gene>
<sequence length="104" mass="11084">MTEFDILAKRNADKLHAVRADGASIRYHLRMDGSEAGIIDVFELFNGVPWRSTASPKIPRHGTTLSRSSSRLTGACAVGFNLTMASASETASLPCMTSGLESAP</sequence>
<name>A0A6N2ZQ89_9ACTN</name>
<evidence type="ECO:0000313" key="1">
    <source>
        <dbReference type="EMBL" id="VYT81591.1"/>
    </source>
</evidence>
<reference evidence="1" key="1">
    <citation type="submission" date="2019-11" db="EMBL/GenBank/DDBJ databases">
        <authorList>
            <person name="Feng L."/>
        </authorList>
    </citation>
    <scope>NUCLEOTIDE SEQUENCE</scope>
    <source>
        <strain evidence="1">CaerofaciensLFYP39</strain>
    </source>
</reference>
<accession>A0A6N2ZQ89</accession>
<protein>
    <submittedName>
        <fullName evidence="1">Uncharacterized protein</fullName>
    </submittedName>
</protein>
<dbReference type="EMBL" id="CACRTW010000007">
    <property type="protein sequence ID" value="VYT81591.1"/>
    <property type="molecule type" value="Genomic_DNA"/>
</dbReference>
<dbReference type="AlphaFoldDB" id="A0A6N2ZQ89"/>